<name>A0ABN7SZC7_OIKDI</name>
<gene>
    <name evidence="1" type="ORF">OKIOD_LOCUS13718</name>
</gene>
<proteinExistence type="predicted"/>
<keyword evidence="2" id="KW-1185">Reference proteome</keyword>
<organism evidence="1 2">
    <name type="scientific">Oikopleura dioica</name>
    <name type="common">Tunicate</name>
    <dbReference type="NCBI Taxonomy" id="34765"/>
    <lineage>
        <taxon>Eukaryota</taxon>
        <taxon>Metazoa</taxon>
        <taxon>Chordata</taxon>
        <taxon>Tunicata</taxon>
        <taxon>Appendicularia</taxon>
        <taxon>Copelata</taxon>
        <taxon>Oikopleuridae</taxon>
        <taxon>Oikopleura</taxon>
    </lineage>
</organism>
<protein>
    <submittedName>
        <fullName evidence="1">Oidioi.mRNA.OKI2018_I69.chr2.g4953.t1.cds</fullName>
    </submittedName>
</protein>
<evidence type="ECO:0000313" key="2">
    <source>
        <dbReference type="Proteomes" id="UP001158576"/>
    </source>
</evidence>
<accession>A0ABN7SZC7</accession>
<reference evidence="1 2" key="1">
    <citation type="submission" date="2021-04" db="EMBL/GenBank/DDBJ databases">
        <authorList>
            <person name="Bliznina A."/>
        </authorList>
    </citation>
    <scope>NUCLEOTIDE SEQUENCE [LARGE SCALE GENOMIC DNA]</scope>
</reference>
<dbReference type="EMBL" id="OU015567">
    <property type="protein sequence ID" value="CAG5110567.1"/>
    <property type="molecule type" value="Genomic_DNA"/>
</dbReference>
<dbReference type="Proteomes" id="UP001158576">
    <property type="component" value="Chromosome 2"/>
</dbReference>
<evidence type="ECO:0000313" key="1">
    <source>
        <dbReference type="EMBL" id="CAG5110567.1"/>
    </source>
</evidence>
<sequence length="116" mass="13144">MSRNGGSASSVDRIIRFRNDENQWNNAGQMLRKIAGHKSFASYPQSTGVDSFGYFNIFTIGGEGGNDIPMQRCDEYGYCYKVETETFDNRVGASIMLFNANEFNLNYLPLYEDHCP</sequence>